<keyword evidence="5" id="KW-0238">DNA-binding</keyword>
<keyword evidence="10" id="KW-1185">Reference proteome</keyword>
<organism evidence="9 10">
    <name type="scientific">Electrophorus voltai</name>
    <dbReference type="NCBI Taxonomy" id="2609070"/>
    <lineage>
        <taxon>Eukaryota</taxon>
        <taxon>Metazoa</taxon>
        <taxon>Chordata</taxon>
        <taxon>Craniata</taxon>
        <taxon>Vertebrata</taxon>
        <taxon>Euteleostomi</taxon>
        <taxon>Actinopterygii</taxon>
        <taxon>Neopterygii</taxon>
        <taxon>Teleostei</taxon>
        <taxon>Ostariophysi</taxon>
        <taxon>Gymnotiformes</taxon>
        <taxon>Gymnotoidei</taxon>
        <taxon>Gymnotidae</taxon>
        <taxon>Electrophorus</taxon>
    </lineage>
</organism>
<accession>A0AAD8ZHS8</accession>
<keyword evidence="7" id="KW-0539">Nucleus</keyword>
<dbReference type="SUPFAM" id="SSF47113">
    <property type="entry name" value="Histone-fold"/>
    <property type="match status" value="1"/>
</dbReference>
<dbReference type="Gene3D" id="1.20.5.4980">
    <property type="match status" value="1"/>
</dbReference>
<dbReference type="Proteomes" id="UP001239994">
    <property type="component" value="Unassembled WGS sequence"/>
</dbReference>
<evidence type="ECO:0000313" key="9">
    <source>
        <dbReference type="EMBL" id="KAK1799210.1"/>
    </source>
</evidence>
<evidence type="ECO:0000256" key="6">
    <source>
        <dbReference type="ARBA" id="ARBA00023204"/>
    </source>
</evidence>
<feature type="non-terminal residue" evidence="9">
    <location>
        <position position="1"/>
    </location>
</feature>
<dbReference type="GO" id="GO:0000712">
    <property type="term" value="P:resolution of meiotic recombination intermediates"/>
    <property type="evidence" value="ECO:0007669"/>
    <property type="project" value="TreeGrafter"/>
</dbReference>
<dbReference type="GO" id="GO:0006281">
    <property type="term" value="P:DNA repair"/>
    <property type="evidence" value="ECO:0007669"/>
    <property type="project" value="UniProtKB-KW"/>
</dbReference>
<reference evidence="9" key="1">
    <citation type="submission" date="2023-03" db="EMBL/GenBank/DDBJ databases">
        <title>Electrophorus voltai genome.</title>
        <authorList>
            <person name="Bian C."/>
        </authorList>
    </citation>
    <scope>NUCLEOTIDE SEQUENCE</scope>
    <source>
        <strain evidence="9">CB-2022</strain>
        <tissue evidence="9">Muscle</tissue>
    </source>
</reference>
<dbReference type="EMBL" id="JAROKS010000012">
    <property type="protein sequence ID" value="KAK1799210.1"/>
    <property type="molecule type" value="Genomic_DNA"/>
</dbReference>
<dbReference type="AlphaFoldDB" id="A0AAD8ZHS8"/>
<dbReference type="GO" id="GO:0071821">
    <property type="term" value="C:FANCM-MHF complex"/>
    <property type="evidence" value="ECO:0007669"/>
    <property type="project" value="TreeGrafter"/>
</dbReference>
<dbReference type="PANTHER" id="PTHR28680:SF1">
    <property type="entry name" value="CENTROMERE PROTEIN X"/>
    <property type="match status" value="1"/>
</dbReference>
<dbReference type="InterPro" id="IPR009072">
    <property type="entry name" value="Histone-fold"/>
</dbReference>
<evidence type="ECO:0000256" key="5">
    <source>
        <dbReference type="ARBA" id="ARBA00023125"/>
    </source>
</evidence>
<sequence>MDSTELEIVFKKETVSKVLTMFFKDEKTKVSSDAVNLMTEMLKIFAVEATRRSMKQAENEDCDVVDLEHVEKILPELVS</sequence>
<dbReference type="GO" id="GO:0031297">
    <property type="term" value="P:replication fork processing"/>
    <property type="evidence" value="ECO:0007669"/>
    <property type="project" value="TreeGrafter"/>
</dbReference>
<evidence type="ECO:0000256" key="7">
    <source>
        <dbReference type="ARBA" id="ARBA00023242"/>
    </source>
</evidence>
<dbReference type="GO" id="GO:0051382">
    <property type="term" value="P:kinetochore assembly"/>
    <property type="evidence" value="ECO:0007669"/>
    <property type="project" value="InterPro"/>
</dbReference>
<dbReference type="InterPro" id="IPR018552">
    <property type="entry name" value="CENP-X"/>
</dbReference>
<evidence type="ECO:0000256" key="3">
    <source>
        <dbReference type="ARBA" id="ARBA00016388"/>
    </source>
</evidence>
<dbReference type="GO" id="GO:0003677">
    <property type="term" value="F:DNA binding"/>
    <property type="evidence" value="ECO:0007669"/>
    <property type="project" value="UniProtKB-KW"/>
</dbReference>
<evidence type="ECO:0000256" key="2">
    <source>
        <dbReference type="ARBA" id="ARBA00009359"/>
    </source>
</evidence>
<keyword evidence="6" id="KW-0234">DNA repair</keyword>
<dbReference type="Pfam" id="PF09415">
    <property type="entry name" value="CENP-X"/>
    <property type="match status" value="1"/>
</dbReference>
<comment type="caution">
    <text evidence="9">The sequence shown here is derived from an EMBL/GenBank/DDBJ whole genome shotgun (WGS) entry which is preliminary data.</text>
</comment>
<dbReference type="CDD" id="cd22921">
    <property type="entry name" value="HFD_CENP-X"/>
    <property type="match status" value="1"/>
</dbReference>
<dbReference type="Gene3D" id="6.10.130.30">
    <property type="match status" value="1"/>
</dbReference>
<evidence type="ECO:0000256" key="8">
    <source>
        <dbReference type="ARBA" id="ARBA00047146"/>
    </source>
</evidence>
<dbReference type="GO" id="GO:0043240">
    <property type="term" value="C:Fanconi anaemia nuclear complex"/>
    <property type="evidence" value="ECO:0007669"/>
    <property type="project" value="TreeGrafter"/>
</dbReference>
<gene>
    <name evidence="9" type="ORF">P4O66_007459</name>
</gene>
<comment type="subcellular location">
    <subcellularLocation>
        <location evidence="1">Nucleus</location>
    </subcellularLocation>
</comment>
<dbReference type="PANTHER" id="PTHR28680">
    <property type="entry name" value="CENTROMERE PROTEIN X"/>
    <property type="match status" value="1"/>
</dbReference>
<keyword evidence="4" id="KW-0227">DNA damage</keyword>
<name>A0AAD8ZHS8_9TELE</name>
<comment type="similarity">
    <text evidence="2">Belongs to the CENP-X/MHF2 family.</text>
</comment>
<proteinExistence type="inferred from homology"/>
<protein>
    <recommendedName>
        <fullName evidence="3">Centromere protein X</fullName>
    </recommendedName>
</protein>
<evidence type="ECO:0000313" key="10">
    <source>
        <dbReference type="Proteomes" id="UP001239994"/>
    </source>
</evidence>
<dbReference type="GO" id="GO:0046982">
    <property type="term" value="F:protein heterodimerization activity"/>
    <property type="evidence" value="ECO:0007669"/>
    <property type="project" value="InterPro"/>
</dbReference>
<evidence type="ECO:0000256" key="1">
    <source>
        <dbReference type="ARBA" id="ARBA00004123"/>
    </source>
</evidence>
<evidence type="ECO:0000256" key="4">
    <source>
        <dbReference type="ARBA" id="ARBA00022763"/>
    </source>
</evidence>
<comment type="subunit">
    <text evidence="8">Heterodimer with CENPX, sometimes called MHF; this interaction stabilizes both partners. MHF heterodimers can assemble to form tetrameric structures. MHF also coassemble with CENPT-CENPW heterodimers at centromeres to form the tetrameric CENP-T-W-S-X complex. Forms a discrete complex with FANCM and CENPX, called FANCM-MHF; this interaction, probably mediated by direct binding between CENPS and FANCM, leads to synergistic activation of double-stranded DNA binding and strongly stimulates FANCM-mediated DNA remodeling. Recruited by FANCM to the Fanconi anemia (FA) core complex, which consists of CENPS, CENPX, FANCA, FANCB, FANCC, FANCE, FANCF, FANCG, FANCL, FANCM, FAAP24 and FAAP100. The FA core complex associates with Bloom syndrome (BLM) complex, which consists of at least BLM, DNA topoisomerase 3-alpha (TOP3A), RMI1/BLAP75, RPA1/RPA70 and RPA2/RPA32. The super complex between FA and BLM is called BRAFT.</text>
</comment>